<evidence type="ECO:0000313" key="1">
    <source>
        <dbReference type="EMBL" id="KRX12208.1"/>
    </source>
</evidence>
<protein>
    <submittedName>
        <fullName evidence="1">Uncharacterized protein</fullName>
    </submittedName>
</protein>
<dbReference type="Proteomes" id="UP000054630">
    <property type="component" value="Unassembled WGS sequence"/>
</dbReference>
<accession>A0A0V0RCU3</accession>
<sequence length="98" mass="11415">MGLSPGPIFVIRPLPWQPRVSSPLCPASLLYFYICSFCALPNQSRQPRILDNFSYIERIAVSLHSWYHPPLKRDRSMHNNLKANILHLIKSIIYMTTY</sequence>
<reference evidence="1 2" key="1">
    <citation type="submission" date="2015-01" db="EMBL/GenBank/DDBJ databases">
        <title>Evolution of Trichinella species and genotypes.</title>
        <authorList>
            <person name="Korhonen P.K."/>
            <person name="Edoardo P."/>
            <person name="Giuseppe L.R."/>
            <person name="Gasser R.B."/>
        </authorList>
    </citation>
    <scope>NUCLEOTIDE SEQUENCE [LARGE SCALE GENOMIC DNA]</scope>
    <source>
        <strain evidence="1">ISS37</strain>
    </source>
</reference>
<organism evidence="1 2">
    <name type="scientific">Trichinella nelsoni</name>
    <dbReference type="NCBI Taxonomy" id="6336"/>
    <lineage>
        <taxon>Eukaryota</taxon>
        <taxon>Metazoa</taxon>
        <taxon>Ecdysozoa</taxon>
        <taxon>Nematoda</taxon>
        <taxon>Enoplea</taxon>
        <taxon>Dorylaimia</taxon>
        <taxon>Trichinellida</taxon>
        <taxon>Trichinellidae</taxon>
        <taxon>Trichinella</taxon>
    </lineage>
</organism>
<name>A0A0V0RCU3_9BILA</name>
<comment type="caution">
    <text evidence="1">The sequence shown here is derived from an EMBL/GenBank/DDBJ whole genome shotgun (WGS) entry which is preliminary data.</text>
</comment>
<dbReference type="EMBL" id="JYDL01000636">
    <property type="protein sequence ID" value="KRX12208.1"/>
    <property type="molecule type" value="Genomic_DNA"/>
</dbReference>
<evidence type="ECO:0000313" key="2">
    <source>
        <dbReference type="Proteomes" id="UP000054630"/>
    </source>
</evidence>
<keyword evidence="2" id="KW-1185">Reference proteome</keyword>
<dbReference type="AlphaFoldDB" id="A0A0V0RCU3"/>
<proteinExistence type="predicted"/>
<gene>
    <name evidence="1" type="ORF">T07_11118</name>
</gene>